<accession>A0ABT9I7W8</accession>
<dbReference type="Pfam" id="PF09678">
    <property type="entry name" value="Caa3_CtaG"/>
    <property type="match status" value="1"/>
</dbReference>
<feature type="transmembrane region" description="Helical" evidence="7">
    <location>
        <begin position="247"/>
        <end position="269"/>
    </location>
</feature>
<comment type="subcellular location">
    <subcellularLocation>
        <location evidence="1">Cell membrane</location>
        <topology evidence="1">Multi-pass membrane protein</topology>
    </subcellularLocation>
</comment>
<name>A0ABT9I7W8_9ACTN</name>
<feature type="transmembrane region" description="Helical" evidence="7">
    <location>
        <begin position="127"/>
        <end position="152"/>
    </location>
</feature>
<keyword evidence="2" id="KW-1003">Cell membrane</keyword>
<evidence type="ECO:0000313" key="9">
    <source>
        <dbReference type="Proteomes" id="UP001233673"/>
    </source>
</evidence>
<feature type="compositionally biased region" description="Low complexity" evidence="6">
    <location>
        <begin position="292"/>
        <end position="305"/>
    </location>
</feature>
<feature type="transmembrane region" description="Helical" evidence="7">
    <location>
        <begin position="197"/>
        <end position="219"/>
    </location>
</feature>
<evidence type="ECO:0000256" key="2">
    <source>
        <dbReference type="ARBA" id="ARBA00022475"/>
    </source>
</evidence>
<feature type="transmembrane region" description="Helical" evidence="7">
    <location>
        <begin position="19"/>
        <end position="38"/>
    </location>
</feature>
<evidence type="ECO:0000256" key="1">
    <source>
        <dbReference type="ARBA" id="ARBA00004651"/>
    </source>
</evidence>
<dbReference type="RefSeq" id="WP_305998382.1">
    <property type="nucleotide sequence ID" value="NZ_JASNFN010000002.1"/>
</dbReference>
<evidence type="ECO:0000256" key="4">
    <source>
        <dbReference type="ARBA" id="ARBA00022989"/>
    </source>
</evidence>
<feature type="region of interest" description="Disordered" evidence="6">
    <location>
        <begin position="277"/>
        <end position="305"/>
    </location>
</feature>
<feature type="transmembrane region" description="Helical" evidence="7">
    <location>
        <begin position="59"/>
        <end position="81"/>
    </location>
</feature>
<reference evidence="9" key="1">
    <citation type="submission" date="2023-05" db="EMBL/GenBank/DDBJ databases">
        <title>Draft genome of Pseudofrankia sp. BMG5.37.</title>
        <authorList>
            <person name="Gtari M."/>
            <person name="Ghodhbane F."/>
            <person name="Sbissi I."/>
        </authorList>
    </citation>
    <scope>NUCLEOTIDE SEQUENCE [LARGE SCALE GENOMIC DNA]</scope>
    <source>
        <strain evidence="9">BMG 814</strain>
    </source>
</reference>
<feature type="transmembrane region" description="Helical" evidence="7">
    <location>
        <begin position="87"/>
        <end position="107"/>
    </location>
</feature>
<evidence type="ECO:0000256" key="6">
    <source>
        <dbReference type="SAM" id="MobiDB-lite"/>
    </source>
</evidence>
<keyword evidence="5 7" id="KW-0472">Membrane</keyword>
<feature type="transmembrane region" description="Helical" evidence="7">
    <location>
        <begin position="164"/>
        <end position="185"/>
    </location>
</feature>
<organism evidence="8 9">
    <name type="scientific">Blastococcus carthaginiensis</name>
    <dbReference type="NCBI Taxonomy" id="3050034"/>
    <lineage>
        <taxon>Bacteria</taxon>
        <taxon>Bacillati</taxon>
        <taxon>Actinomycetota</taxon>
        <taxon>Actinomycetes</taxon>
        <taxon>Geodermatophilales</taxon>
        <taxon>Geodermatophilaceae</taxon>
        <taxon>Blastococcus</taxon>
    </lineage>
</organism>
<dbReference type="EMBL" id="JASNFN010000002">
    <property type="protein sequence ID" value="MDP5181666.1"/>
    <property type="molecule type" value="Genomic_DNA"/>
</dbReference>
<keyword evidence="3 7" id="KW-0812">Transmembrane</keyword>
<dbReference type="InterPro" id="IPR019108">
    <property type="entry name" value="Caa3_assmbl_CtaG-rel"/>
</dbReference>
<keyword evidence="4 7" id="KW-1133">Transmembrane helix</keyword>
<keyword evidence="9" id="KW-1185">Reference proteome</keyword>
<comment type="caution">
    <text evidence="8">The sequence shown here is derived from an EMBL/GenBank/DDBJ whole genome shotgun (WGS) entry which is preliminary data.</text>
</comment>
<proteinExistence type="predicted"/>
<sequence>MRVILAHADEPLAPHDLWWAWHADPLTLGGLLVAAVVYQRGRSSNRAAEAWRPRCFGAGLVALAVALLSPVDALGGVLASAHMVQHLLLTLVAAPLLAMSAPGGTLLRGSPDVVRQAILRWRRRRGLAAGVHALRHPVPAWLLHVGALWAWHAGVLYDAALENPVIHAAEHGTFLVTGVLFWRTVVGVRAARVPAGLGVLLLFGMSMSSALLSLLLVFARTPWYSGYATTTQVWGLEPLADQQLAGAIMWVPAGIVYVVAALALLVAWIRGTEDGGTPPPLRSTGPVPASRPGGITAGGAPAASR</sequence>
<evidence type="ECO:0000313" key="8">
    <source>
        <dbReference type="EMBL" id="MDP5181666.1"/>
    </source>
</evidence>
<gene>
    <name evidence="8" type="ORF">QOZ88_03370</name>
</gene>
<evidence type="ECO:0000256" key="5">
    <source>
        <dbReference type="ARBA" id="ARBA00023136"/>
    </source>
</evidence>
<evidence type="ECO:0000256" key="3">
    <source>
        <dbReference type="ARBA" id="ARBA00022692"/>
    </source>
</evidence>
<protein>
    <submittedName>
        <fullName evidence="8">Cytochrome c oxidase assembly protein</fullName>
    </submittedName>
</protein>
<evidence type="ECO:0000256" key="7">
    <source>
        <dbReference type="SAM" id="Phobius"/>
    </source>
</evidence>
<dbReference type="Proteomes" id="UP001233673">
    <property type="component" value="Unassembled WGS sequence"/>
</dbReference>